<proteinExistence type="inferred from homology"/>
<dbReference type="NCBIfam" id="TIGR01379">
    <property type="entry name" value="thiL"/>
    <property type="match status" value="1"/>
</dbReference>
<dbReference type="SUPFAM" id="SSF56042">
    <property type="entry name" value="PurM C-terminal domain-like"/>
    <property type="match status" value="1"/>
</dbReference>
<dbReference type="PATRIC" id="fig|571915.4.peg.1554"/>
<dbReference type="InterPro" id="IPR010918">
    <property type="entry name" value="PurM-like_C_dom"/>
</dbReference>
<evidence type="ECO:0000259" key="3">
    <source>
        <dbReference type="Pfam" id="PF02769"/>
    </source>
</evidence>
<keyword evidence="1" id="KW-0784">Thiamine biosynthesis</keyword>
<dbReference type="PANTHER" id="PTHR30270">
    <property type="entry name" value="THIAMINE-MONOPHOSPHATE KINASE"/>
    <property type="match status" value="1"/>
</dbReference>
<feature type="binding site" evidence="1">
    <location>
        <position position="67"/>
    </location>
    <ligand>
        <name>Mg(2+)</name>
        <dbReference type="ChEBI" id="CHEBI:18420"/>
        <label>1</label>
    </ligand>
</feature>
<feature type="binding site" evidence="1">
    <location>
        <begin position="144"/>
        <end position="145"/>
    </location>
    <ligand>
        <name>ATP</name>
        <dbReference type="ChEBI" id="CHEBI:30616"/>
    </ligand>
</feature>
<keyword evidence="1 4" id="KW-0418">Kinase</keyword>
<keyword evidence="1 4" id="KW-0808">Transferase</keyword>
<dbReference type="GO" id="GO:0009229">
    <property type="term" value="P:thiamine diphosphate biosynthetic process"/>
    <property type="evidence" value="ECO:0007669"/>
    <property type="project" value="UniProtKB-UniRule"/>
</dbReference>
<dbReference type="Pfam" id="PF00586">
    <property type="entry name" value="AIRS"/>
    <property type="match status" value="1"/>
</dbReference>
<dbReference type="AlphaFoldDB" id="A0A0G3H3W5"/>
<dbReference type="EMBL" id="CP011542">
    <property type="protein sequence ID" value="AKK05787.1"/>
    <property type="molecule type" value="Genomic_DNA"/>
</dbReference>
<comment type="catalytic activity">
    <reaction evidence="1">
        <text>thiamine phosphate + ATP = thiamine diphosphate + ADP</text>
        <dbReference type="Rhea" id="RHEA:15913"/>
        <dbReference type="ChEBI" id="CHEBI:30616"/>
        <dbReference type="ChEBI" id="CHEBI:37575"/>
        <dbReference type="ChEBI" id="CHEBI:58937"/>
        <dbReference type="ChEBI" id="CHEBI:456216"/>
        <dbReference type="EC" id="2.7.4.16"/>
    </reaction>
</comment>
<feature type="binding site" evidence="1">
    <location>
        <position position="97"/>
    </location>
    <ligand>
        <name>Mg(2+)</name>
        <dbReference type="ChEBI" id="CHEBI:18420"/>
        <label>3</label>
    </ligand>
</feature>
<feature type="binding site" evidence="1">
    <location>
        <position position="68"/>
    </location>
    <ligand>
        <name>Mg(2+)</name>
        <dbReference type="ChEBI" id="CHEBI:18420"/>
        <label>2</label>
    </ligand>
</feature>
<feature type="binding site" evidence="1">
    <location>
        <position position="97"/>
    </location>
    <ligand>
        <name>Mg(2+)</name>
        <dbReference type="ChEBI" id="CHEBI:18420"/>
        <label>2</label>
    </ligand>
</feature>
<dbReference type="InterPro" id="IPR036921">
    <property type="entry name" value="PurM-like_N_sf"/>
</dbReference>
<dbReference type="UniPathway" id="UPA00060">
    <property type="reaction ID" value="UER00142"/>
</dbReference>
<feature type="binding site" evidence="1">
    <location>
        <position position="50"/>
    </location>
    <ligand>
        <name>Mg(2+)</name>
        <dbReference type="ChEBI" id="CHEBI:18420"/>
        <label>3</label>
    </ligand>
</feature>
<reference evidence="4 5" key="1">
    <citation type="journal article" date="2015" name="Genome Announc.">
        <title>Complete Genome Sequence of the Type Strain Corynebacterium mustelae DSM 45274, Isolated from Various Tissues of a Male Ferret with Lethal Sepsis.</title>
        <authorList>
            <person name="Ruckert C."/>
            <person name="Eimer J."/>
            <person name="Winkler A."/>
            <person name="Tauch A."/>
        </authorList>
    </citation>
    <scope>NUCLEOTIDE SEQUENCE [LARGE SCALE GENOMIC DNA]</scope>
    <source>
        <strain evidence="4 5">DSM 45274</strain>
    </source>
</reference>
<evidence type="ECO:0000256" key="1">
    <source>
        <dbReference type="HAMAP-Rule" id="MF_02128"/>
    </source>
</evidence>
<dbReference type="InterPro" id="IPR006283">
    <property type="entry name" value="ThiL-like"/>
</dbReference>
<feature type="binding site" evidence="1">
    <location>
        <position position="291"/>
    </location>
    <ligand>
        <name>substrate</name>
    </ligand>
</feature>
<comment type="miscellaneous">
    <text evidence="1">Reaction mechanism of ThiL seems to utilize a direct, inline transfer of the gamma-phosphate of ATP to TMP rather than a phosphorylated enzyme intermediate.</text>
</comment>
<dbReference type="KEGG" id="cmv:CMUST_07285"/>
<reference evidence="5" key="2">
    <citation type="submission" date="2015-05" db="EMBL/GenBank/DDBJ databases">
        <title>Complete genome sequence of Corynebacterium mustelae DSM 45274, isolated from various tissues of a male ferret with lethal sepsis.</title>
        <authorList>
            <person name="Ruckert C."/>
            <person name="Albersmeier A."/>
            <person name="Winkler A."/>
            <person name="Tauch A."/>
        </authorList>
    </citation>
    <scope>NUCLEOTIDE SEQUENCE [LARGE SCALE GENOMIC DNA]</scope>
    <source>
        <strain evidence="5">DSM 45274</strain>
    </source>
</reference>
<organism evidence="4 5">
    <name type="scientific">Corynebacterium mustelae</name>
    <dbReference type="NCBI Taxonomy" id="571915"/>
    <lineage>
        <taxon>Bacteria</taxon>
        <taxon>Bacillati</taxon>
        <taxon>Actinomycetota</taxon>
        <taxon>Actinomycetes</taxon>
        <taxon>Mycobacteriales</taxon>
        <taxon>Corynebacteriaceae</taxon>
        <taxon>Corynebacterium</taxon>
    </lineage>
</organism>
<feature type="binding site" evidence="1">
    <location>
        <position position="66"/>
    </location>
    <ligand>
        <name>Mg(2+)</name>
        <dbReference type="ChEBI" id="CHEBI:18420"/>
        <label>4</label>
    </ligand>
</feature>
<dbReference type="Gene3D" id="3.30.1330.10">
    <property type="entry name" value="PurM-like, N-terminal domain"/>
    <property type="match status" value="1"/>
</dbReference>
<dbReference type="OrthoDB" id="9802811at2"/>
<dbReference type="GO" id="GO:0000287">
    <property type="term" value="F:magnesium ion binding"/>
    <property type="evidence" value="ECO:0007669"/>
    <property type="project" value="UniProtKB-UniRule"/>
</dbReference>
<feature type="binding site" evidence="1">
    <location>
        <position position="335"/>
    </location>
    <ligand>
        <name>substrate</name>
    </ligand>
</feature>
<feature type="binding site" evidence="1">
    <location>
        <position position="68"/>
    </location>
    <ligand>
        <name>Mg(2+)</name>
        <dbReference type="ChEBI" id="CHEBI:18420"/>
        <label>1</label>
    </ligand>
</feature>
<dbReference type="HAMAP" id="MF_02128">
    <property type="entry name" value="TMP_kinase"/>
    <property type="match status" value="1"/>
</dbReference>
<sequence length="338" mass="35817">MRDGRTHLKKVIKLVVRIVKTKKPTCAEVGEQAVIEAIIKQAPCTRNGDDAAVLDYLAPNSRPVISTDMLVEGRHFRRDWSSPAEIGRKAITQNFADVEAMGARPVAVLLALSIPSYTRLDFVSELARGIAERMDDYGGELVGGDVTDGDSIVISITGIGQLGGSLPALRLDHARPGQAVVATGDIGESAAGYALLNRFGRSGVPAKFDSLIQAHCAATVPPGRGFVARSAGVTAMTDNSDGLIHDVHTMAKKSGVTINLHSTAITPNPLIIEAAELLDIDPWQFVLAGGEDHTLIGTTFGPAPTGFREIGTVVRHNSMGETTVDNKTPLYTSGWGSF</sequence>
<dbReference type="InterPro" id="IPR036676">
    <property type="entry name" value="PurM-like_C_sf"/>
</dbReference>
<dbReference type="GO" id="GO:0009030">
    <property type="term" value="F:thiamine-phosphate kinase activity"/>
    <property type="evidence" value="ECO:0007669"/>
    <property type="project" value="UniProtKB-UniRule"/>
</dbReference>
<feature type="domain" description="PurM-like N-terminal" evidence="2">
    <location>
        <begin position="48"/>
        <end position="161"/>
    </location>
</feature>
<feature type="binding site" evidence="1">
    <location>
        <position position="238"/>
    </location>
    <ligand>
        <name>Mg(2+)</name>
        <dbReference type="ChEBI" id="CHEBI:18420"/>
        <label>3</label>
    </ligand>
</feature>
<keyword evidence="1" id="KW-0067">ATP-binding</keyword>
<name>A0A0G3H3W5_9CORY</name>
<feature type="binding site" evidence="1">
    <location>
        <position position="75"/>
    </location>
    <ligand>
        <name>substrate</name>
    </ligand>
</feature>
<dbReference type="PANTHER" id="PTHR30270:SF0">
    <property type="entry name" value="THIAMINE-MONOPHOSPHATE KINASE"/>
    <property type="match status" value="1"/>
</dbReference>
<dbReference type="Gene3D" id="3.90.650.10">
    <property type="entry name" value="PurM-like C-terminal domain"/>
    <property type="match status" value="1"/>
</dbReference>
<feature type="binding site" evidence="1">
    <location>
        <position position="170"/>
    </location>
    <ligand>
        <name>ATP</name>
        <dbReference type="ChEBI" id="CHEBI:30616"/>
    </ligand>
</feature>
<comment type="similarity">
    <text evidence="1">Belongs to the thiamine-monophosphate kinase family.</text>
</comment>
<dbReference type="CDD" id="cd02194">
    <property type="entry name" value="ThiL"/>
    <property type="match status" value="1"/>
</dbReference>
<comment type="pathway">
    <text evidence="1">Cofactor biosynthesis; thiamine diphosphate biosynthesis; thiamine diphosphate from thiamine phosphate: step 1/1.</text>
</comment>
<feature type="binding site" evidence="1">
    <location>
        <position position="240"/>
    </location>
    <ligand>
        <name>ATP</name>
        <dbReference type="ChEBI" id="CHEBI:30616"/>
    </ligand>
</feature>
<feature type="binding site" evidence="1">
    <location>
        <position position="50"/>
    </location>
    <ligand>
        <name>Mg(2+)</name>
        <dbReference type="ChEBI" id="CHEBI:18420"/>
        <label>4</label>
    </ligand>
</feature>
<dbReference type="SUPFAM" id="SSF55326">
    <property type="entry name" value="PurM N-terminal domain-like"/>
    <property type="match status" value="1"/>
</dbReference>
<evidence type="ECO:0000313" key="4">
    <source>
        <dbReference type="EMBL" id="AKK05787.1"/>
    </source>
</evidence>
<dbReference type="GO" id="GO:0005524">
    <property type="term" value="F:ATP binding"/>
    <property type="evidence" value="ECO:0007669"/>
    <property type="project" value="UniProtKB-UniRule"/>
</dbReference>
<feature type="binding site" evidence="1">
    <location>
        <position position="145"/>
    </location>
    <ligand>
        <name>Mg(2+)</name>
        <dbReference type="ChEBI" id="CHEBI:18420"/>
        <label>1</label>
    </ligand>
</feature>
<feature type="binding site" evidence="1">
    <location>
        <position position="97"/>
    </location>
    <ligand>
        <name>Mg(2+)</name>
        <dbReference type="ChEBI" id="CHEBI:18420"/>
        <label>4</label>
    </ligand>
</feature>
<keyword evidence="5" id="KW-1185">Reference proteome</keyword>
<evidence type="ECO:0000313" key="5">
    <source>
        <dbReference type="Proteomes" id="UP000035199"/>
    </source>
</evidence>
<comment type="function">
    <text evidence="1">Catalyzes the ATP-dependent phosphorylation of thiamine-monophosphate (TMP) to form thiamine-pyrophosphate (TPP), the active form of vitamin B1.</text>
</comment>
<feature type="domain" description="PurM-like C-terminal" evidence="3">
    <location>
        <begin position="175"/>
        <end position="283"/>
    </location>
</feature>
<gene>
    <name evidence="1 4" type="primary">thiL</name>
    <name evidence="4" type="ORF">CMUST_07285</name>
</gene>
<dbReference type="GO" id="GO:0009228">
    <property type="term" value="P:thiamine biosynthetic process"/>
    <property type="evidence" value="ECO:0007669"/>
    <property type="project" value="UniProtKB-KW"/>
</dbReference>
<dbReference type="STRING" id="571915.CMUST_07285"/>
<feature type="binding site" evidence="1">
    <location>
        <position position="241"/>
    </location>
    <ligand>
        <name>Mg(2+)</name>
        <dbReference type="ChEBI" id="CHEBI:18420"/>
        <label>5</label>
    </ligand>
</feature>
<dbReference type="EC" id="2.7.4.16" evidence="1"/>
<dbReference type="Proteomes" id="UP000035199">
    <property type="component" value="Chromosome"/>
</dbReference>
<dbReference type="NCBIfam" id="NF004351">
    <property type="entry name" value="PRK05731.1-4"/>
    <property type="match status" value="1"/>
</dbReference>
<evidence type="ECO:0000259" key="2">
    <source>
        <dbReference type="Pfam" id="PF00586"/>
    </source>
</evidence>
<accession>A0A0G3H3W5</accession>
<dbReference type="InterPro" id="IPR016188">
    <property type="entry name" value="PurM-like_N"/>
</dbReference>
<keyword evidence="1" id="KW-0547">Nucleotide-binding</keyword>
<protein>
    <recommendedName>
        <fullName evidence="1">Thiamine-monophosphate kinase</fullName>
        <shortName evidence="1">TMP kinase</shortName>
        <shortName evidence="1">Thiamine-phosphate kinase</shortName>
        <ecNumber evidence="1">2.7.4.16</ecNumber>
    </recommendedName>
</protein>
<keyword evidence="1" id="KW-0479">Metal-binding</keyword>
<keyword evidence="1" id="KW-0460">Magnesium</keyword>
<comment type="caution">
    <text evidence="1">Lacks conserved residue(s) required for the propagation of feature annotation.</text>
</comment>
<dbReference type="PIRSF" id="PIRSF005303">
    <property type="entry name" value="Thiam_monoph_kin"/>
    <property type="match status" value="1"/>
</dbReference>
<dbReference type="Pfam" id="PF02769">
    <property type="entry name" value="AIRS_C"/>
    <property type="match status" value="1"/>
</dbReference>